<dbReference type="KEGG" id="dpx:DAPPUDRAFT_229509"/>
<accession>E9HQA7</accession>
<reference evidence="1 2" key="1">
    <citation type="journal article" date="2011" name="Science">
        <title>The ecoresponsive genome of Daphnia pulex.</title>
        <authorList>
            <person name="Colbourne J.K."/>
            <person name="Pfrender M.E."/>
            <person name="Gilbert D."/>
            <person name="Thomas W.K."/>
            <person name="Tucker A."/>
            <person name="Oakley T.H."/>
            <person name="Tokishita S."/>
            <person name="Aerts A."/>
            <person name="Arnold G.J."/>
            <person name="Basu M.K."/>
            <person name="Bauer D.J."/>
            <person name="Caceres C.E."/>
            <person name="Carmel L."/>
            <person name="Casola C."/>
            <person name="Choi J.H."/>
            <person name="Detter J.C."/>
            <person name="Dong Q."/>
            <person name="Dusheyko S."/>
            <person name="Eads B.D."/>
            <person name="Frohlich T."/>
            <person name="Geiler-Samerotte K.A."/>
            <person name="Gerlach D."/>
            <person name="Hatcher P."/>
            <person name="Jogdeo S."/>
            <person name="Krijgsveld J."/>
            <person name="Kriventseva E.V."/>
            <person name="Kultz D."/>
            <person name="Laforsch C."/>
            <person name="Lindquist E."/>
            <person name="Lopez J."/>
            <person name="Manak J.R."/>
            <person name="Muller J."/>
            <person name="Pangilinan J."/>
            <person name="Patwardhan R.P."/>
            <person name="Pitluck S."/>
            <person name="Pritham E.J."/>
            <person name="Rechtsteiner A."/>
            <person name="Rho M."/>
            <person name="Rogozin I.B."/>
            <person name="Sakarya O."/>
            <person name="Salamov A."/>
            <person name="Schaack S."/>
            <person name="Shapiro H."/>
            <person name="Shiga Y."/>
            <person name="Skalitzky C."/>
            <person name="Smith Z."/>
            <person name="Souvorov A."/>
            <person name="Sung W."/>
            <person name="Tang Z."/>
            <person name="Tsuchiya D."/>
            <person name="Tu H."/>
            <person name="Vos H."/>
            <person name="Wang M."/>
            <person name="Wolf Y.I."/>
            <person name="Yamagata H."/>
            <person name="Yamada T."/>
            <person name="Ye Y."/>
            <person name="Shaw J.R."/>
            <person name="Andrews J."/>
            <person name="Crease T.J."/>
            <person name="Tang H."/>
            <person name="Lucas S.M."/>
            <person name="Robertson H.M."/>
            <person name="Bork P."/>
            <person name="Koonin E.V."/>
            <person name="Zdobnov E.M."/>
            <person name="Grigoriev I.V."/>
            <person name="Lynch M."/>
            <person name="Boore J.L."/>
        </authorList>
    </citation>
    <scope>NUCLEOTIDE SEQUENCE [LARGE SCALE GENOMIC DNA]</scope>
</reference>
<protein>
    <submittedName>
        <fullName evidence="1">Uncharacterized protein</fullName>
    </submittedName>
</protein>
<dbReference type="AlphaFoldDB" id="E9HQA7"/>
<organism evidence="1 2">
    <name type="scientific">Daphnia pulex</name>
    <name type="common">Water flea</name>
    <dbReference type="NCBI Taxonomy" id="6669"/>
    <lineage>
        <taxon>Eukaryota</taxon>
        <taxon>Metazoa</taxon>
        <taxon>Ecdysozoa</taxon>
        <taxon>Arthropoda</taxon>
        <taxon>Crustacea</taxon>
        <taxon>Branchiopoda</taxon>
        <taxon>Diplostraca</taxon>
        <taxon>Cladocera</taxon>
        <taxon>Anomopoda</taxon>
        <taxon>Daphniidae</taxon>
        <taxon>Daphnia</taxon>
    </lineage>
</organism>
<dbReference type="EMBL" id="GL732716">
    <property type="protein sequence ID" value="EFX66089.1"/>
    <property type="molecule type" value="Genomic_DNA"/>
</dbReference>
<evidence type="ECO:0000313" key="2">
    <source>
        <dbReference type="Proteomes" id="UP000000305"/>
    </source>
</evidence>
<gene>
    <name evidence="1" type="ORF">DAPPUDRAFT_229509</name>
</gene>
<dbReference type="InParanoid" id="E9HQA7"/>
<proteinExistence type="predicted"/>
<dbReference type="Proteomes" id="UP000000305">
    <property type="component" value="Unassembled WGS sequence"/>
</dbReference>
<dbReference type="HOGENOM" id="CLU_2087217_0_0_1"/>
<evidence type="ECO:0000313" key="1">
    <source>
        <dbReference type="EMBL" id="EFX66089.1"/>
    </source>
</evidence>
<sequence>MGQHIDIRRSITNYLSESKDSFRELHLNDTELADYSICENISTGGSVLSANFPGSEYREIRLAYNGFNHYYGVGDVIQSGQPTQIIRKPENLKIGSTDRLTTSIPGNQISDCEGYHF</sequence>
<keyword evidence="2" id="KW-1185">Reference proteome</keyword>
<name>E9HQA7_DAPPU</name>